<feature type="region of interest" description="Disordered" evidence="1">
    <location>
        <begin position="75"/>
        <end position="98"/>
    </location>
</feature>
<feature type="compositionally biased region" description="Polar residues" evidence="1">
    <location>
        <begin position="17"/>
        <end position="26"/>
    </location>
</feature>
<evidence type="ECO:0000313" key="3">
    <source>
        <dbReference type="Proteomes" id="UP001275084"/>
    </source>
</evidence>
<proteinExistence type="predicted"/>
<feature type="region of interest" description="Disordered" evidence="1">
    <location>
        <begin position="1"/>
        <end position="34"/>
    </location>
</feature>
<keyword evidence="3" id="KW-1185">Reference proteome</keyword>
<name>A0AAJ0HW59_9PEZI</name>
<feature type="compositionally biased region" description="Low complexity" evidence="1">
    <location>
        <begin position="1"/>
        <end position="11"/>
    </location>
</feature>
<gene>
    <name evidence="2" type="ORF">B0T25DRAFT_57027</name>
</gene>
<dbReference type="AlphaFoldDB" id="A0AAJ0HW59"/>
<evidence type="ECO:0000256" key="1">
    <source>
        <dbReference type="SAM" id="MobiDB-lite"/>
    </source>
</evidence>
<reference evidence="2" key="1">
    <citation type="journal article" date="2023" name="Mol. Phylogenet. Evol.">
        <title>Genome-scale phylogeny and comparative genomics of the fungal order Sordariales.</title>
        <authorList>
            <person name="Hensen N."/>
            <person name="Bonometti L."/>
            <person name="Westerberg I."/>
            <person name="Brannstrom I.O."/>
            <person name="Guillou S."/>
            <person name="Cros-Aarteil S."/>
            <person name="Calhoun S."/>
            <person name="Haridas S."/>
            <person name="Kuo A."/>
            <person name="Mondo S."/>
            <person name="Pangilinan J."/>
            <person name="Riley R."/>
            <person name="LaButti K."/>
            <person name="Andreopoulos B."/>
            <person name="Lipzen A."/>
            <person name="Chen C."/>
            <person name="Yan M."/>
            <person name="Daum C."/>
            <person name="Ng V."/>
            <person name="Clum A."/>
            <person name="Steindorff A."/>
            <person name="Ohm R.A."/>
            <person name="Martin F."/>
            <person name="Silar P."/>
            <person name="Natvig D.O."/>
            <person name="Lalanne C."/>
            <person name="Gautier V."/>
            <person name="Ament-Velasquez S.L."/>
            <person name="Kruys A."/>
            <person name="Hutchinson M.I."/>
            <person name="Powell A.J."/>
            <person name="Barry K."/>
            <person name="Miller A.N."/>
            <person name="Grigoriev I.V."/>
            <person name="Debuchy R."/>
            <person name="Gladieux P."/>
            <person name="Hiltunen Thoren M."/>
            <person name="Johannesson H."/>
        </authorList>
    </citation>
    <scope>NUCLEOTIDE SEQUENCE</scope>
    <source>
        <strain evidence="2">CBS 955.72</strain>
    </source>
</reference>
<feature type="compositionally biased region" description="Polar residues" evidence="1">
    <location>
        <begin position="84"/>
        <end position="98"/>
    </location>
</feature>
<evidence type="ECO:0000313" key="2">
    <source>
        <dbReference type="EMBL" id="KAK3364016.1"/>
    </source>
</evidence>
<organism evidence="2 3">
    <name type="scientific">Lasiosphaeria hispida</name>
    <dbReference type="NCBI Taxonomy" id="260671"/>
    <lineage>
        <taxon>Eukaryota</taxon>
        <taxon>Fungi</taxon>
        <taxon>Dikarya</taxon>
        <taxon>Ascomycota</taxon>
        <taxon>Pezizomycotina</taxon>
        <taxon>Sordariomycetes</taxon>
        <taxon>Sordariomycetidae</taxon>
        <taxon>Sordariales</taxon>
        <taxon>Lasiosphaeriaceae</taxon>
        <taxon>Lasiosphaeria</taxon>
    </lineage>
</organism>
<sequence>MASSRSSASSSRRTKLTKSTNPTDVSSKARRSSAYDDDFEQHLIDYNVYLEGYEYPNDRETPGWKSPIHQLRIANRGSHGQRFRISSTGLGPETLTNP</sequence>
<comment type="caution">
    <text evidence="2">The sequence shown here is derived from an EMBL/GenBank/DDBJ whole genome shotgun (WGS) entry which is preliminary data.</text>
</comment>
<dbReference type="Proteomes" id="UP001275084">
    <property type="component" value="Unassembled WGS sequence"/>
</dbReference>
<reference evidence="2" key="2">
    <citation type="submission" date="2023-06" db="EMBL/GenBank/DDBJ databases">
        <authorList>
            <consortium name="Lawrence Berkeley National Laboratory"/>
            <person name="Haridas S."/>
            <person name="Hensen N."/>
            <person name="Bonometti L."/>
            <person name="Westerberg I."/>
            <person name="Brannstrom I.O."/>
            <person name="Guillou S."/>
            <person name="Cros-Aarteil S."/>
            <person name="Calhoun S."/>
            <person name="Kuo A."/>
            <person name="Mondo S."/>
            <person name="Pangilinan J."/>
            <person name="Riley R."/>
            <person name="Labutti K."/>
            <person name="Andreopoulos B."/>
            <person name="Lipzen A."/>
            <person name="Chen C."/>
            <person name="Yanf M."/>
            <person name="Daum C."/>
            <person name="Ng V."/>
            <person name="Clum A."/>
            <person name="Steindorff A."/>
            <person name="Ohm R."/>
            <person name="Martin F."/>
            <person name="Silar P."/>
            <person name="Natvig D."/>
            <person name="Lalanne C."/>
            <person name="Gautier V."/>
            <person name="Ament-Velasquez S.L."/>
            <person name="Kruys A."/>
            <person name="Hutchinson M.I."/>
            <person name="Powell A.J."/>
            <person name="Barry K."/>
            <person name="Miller A.N."/>
            <person name="Grigoriev I.V."/>
            <person name="Debuchy R."/>
            <person name="Gladieux P."/>
            <person name="Thoren M.H."/>
            <person name="Johannesson H."/>
        </authorList>
    </citation>
    <scope>NUCLEOTIDE SEQUENCE</scope>
    <source>
        <strain evidence="2">CBS 955.72</strain>
    </source>
</reference>
<protein>
    <submittedName>
        <fullName evidence="2">Uncharacterized protein</fullName>
    </submittedName>
</protein>
<dbReference type="EMBL" id="JAUIQD010000001">
    <property type="protein sequence ID" value="KAK3364016.1"/>
    <property type="molecule type" value="Genomic_DNA"/>
</dbReference>
<accession>A0AAJ0HW59</accession>